<reference evidence="7 8" key="1">
    <citation type="submission" date="2020-03" db="EMBL/GenBank/DDBJ databases">
        <title>A novel species.</title>
        <authorList>
            <person name="Gao J."/>
        </authorList>
    </citation>
    <scope>NUCLEOTIDE SEQUENCE [LARGE SCALE GENOMIC DNA]</scope>
    <source>
        <strain evidence="7 8">QMT-12</strain>
    </source>
</reference>
<name>A0A6G9H805_9ACTN</name>
<dbReference type="KEGG" id="slia:HA039_01795"/>
<dbReference type="NCBIfam" id="NF033103">
    <property type="entry name" value="bla_class_A"/>
    <property type="match status" value="1"/>
</dbReference>
<dbReference type="GO" id="GO:0030655">
    <property type="term" value="P:beta-lactam antibiotic catabolic process"/>
    <property type="evidence" value="ECO:0007669"/>
    <property type="project" value="InterPro"/>
</dbReference>
<dbReference type="PROSITE" id="PS00146">
    <property type="entry name" value="BETA_LACTAMASE_A"/>
    <property type="match status" value="1"/>
</dbReference>
<evidence type="ECO:0000256" key="3">
    <source>
        <dbReference type="ARBA" id="ARBA00022801"/>
    </source>
</evidence>
<evidence type="ECO:0000313" key="8">
    <source>
        <dbReference type="Proteomes" id="UP000501179"/>
    </source>
</evidence>
<dbReference type="PANTHER" id="PTHR35333">
    <property type="entry name" value="BETA-LACTAMASE"/>
    <property type="match status" value="1"/>
</dbReference>
<evidence type="ECO:0000313" key="7">
    <source>
        <dbReference type="EMBL" id="QIQ06620.1"/>
    </source>
</evidence>
<evidence type="ECO:0000256" key="1">
    <source>
        <dbReference type="ARBA" id="ARBA00009009"/>
    </source>
</evidence>
<dbReference type="SUPFAM" id="SSF56601">
    <property type="entry name" value="beta-lactamase/transpeptidase-like"/>
    <property type="match status" value="1"/>
</dbReference>
<dbReference type="PANTHER" id="PTHR35333:SF3">
    <property type="entry name" value="BETA-LACTAMASE-TYPE TRANSPEPTIDASE FOLD CONTAINING PROTEIN"/>
    <property type="match status" value="1"/>
</dbReference>
<comment type="catalytic activity">
    <reaction evidence="5">
        <text>a beta-lactam + H2O = a substituted beta-amino acid</text>
        <dbReference type="Rhea" id="RHEA:20401"/>
        <dbReference type="ChEBI" id="CHEBI:15377"/>
        <dbReference type="ChEBI" id="CHEBI:35627"/>
        <dbReference type="ChEBI" id="CHEBI:140347"/>
        <dbReference type="EC" id="3.5.2.6"/>
    </reaction>
</comment>
<organism evidence="7 8">
    <name type="scientific">Streptomyces liangshanensis</name>
    <dbReference type="NCBI Taxonomy" id="2717324"/>
    <lineage>
        <taxon>Bacteria</taxon>
        <taxon>Bacillati</taxon>
        <taxon>Actinomycetota</taxon>
        <taxon>Actinomycetes</taxon>
        <taxon>Kitasatosporales</taxon>
        <taxon>Streptomycetaceae</taxon>
        <taxon>Streptomyces</taxon>
    </lineage>
</organism>
<accession>A0A6G9H805</accession>
<dbReference type="Pfam" id="PF13354">
    <property type="entry name" value="Beta-lactamase2"/>
    <property type="match status" value="1"/>
</dbReference>
<evidence type="ECO:0000259" key="6">
    <source>
        <dbReference type="Pfam" id="PF13354"/>
    </source>
</evidence>
<dbReference type="EMBL" id="CP050177">
    <property type="protein sequence ID" value="QIQ06620.1"/>
    <property type="molecule type" value="Genomic_DNA"/>
</dbReference>
<dbReference type="GO" id="GO:0008800">
    <property type="term" value="F:beta-lactamase activity"/>
    <property type="evidence" value="ECO:0007669"/>
    <property type="project" value="UniProtKB-UniRule"/>
</dbReference>
<keyword evidence="3 5" id="KW-0378">Hydrolase</keyword>
<dbReference type="RefSeq" id="WP_167035965.1">
    <property type="nucleotide sequence ID" value="NZ_CP050177.1"/>
</dbReference>
<keyword evidence="8" id="KW-1185">Reference proteome</keyword>
<evidence type="ECO:0000256" key="4">
    <source>
        <dbReference type="ARBA" id="ARBA00023251"/>
    </source>
</evidence>
<dbReference type="Proteomes" id="UP000501179">
    <property type="component" value="Chromosome"/>
</dbReference>
<dbReference type="InterPro" id="IPR012338">
    <property type="entry name" value="Beta-lactam/transpept-like"/>
</dbReference>
<keyword evidence="4 5" id="KW-0046">Antibiotic resistance</keyword>
<dbReference type="AlphaFoldDB" id="A0A6G9H805"/>
<evidence type="ECO:0000256" key="5">
    <source>
        <dbReference type="RuleBase" id="RU361140"/>
    </source>
</evidence>
<dbReference type="Gene3D" id="3.40.710.10">
    <property type="entry name" value="DD-peptidase/beta-lactamase superfamily"/>
    <property type="match status" value="1"/>
</dbReference>
<feature type="domain" description="Beta-lactamase class A catalytic" evidence="6">
    <location>
        <begin position="46"/>
        <end position="266"/>
    </location>
</feature>
<gene>
    <name evidence="7" type="primary">bla</name>
    <name evidence="7" type="ORF">HA039_01795</name>
</gene>
<sequence length="293" mass="31015">MLAAGAGTALAGVVPLGTSAYASTPRHTALTRRLRNLERERSARLGVFAQDMATGRTVVHRGHELFPVCSVFKTLAVAAVLRDLDTDGTYLSRRIRYTKQDVVRSGHAPITGLPENLARGMTVEALCAATITHSDNTAANLLLAKLGGPSSVTRFCRSVGDFVTRLDRWEPDLNSAEPDRTTDTTSPYAVGRTNARLILGDALDPADRDRLAGWLLANTTGGKRLRAGVPGDWSVAEKTGTGAYGTTNDVGVAWRPGRGSVVLSVLSTTQDPDAPADDELIARAAALIAAELT</sequence>
<dbReference type="InterPro" id="IPR045155">
    <property type="entry name" value="Beta-lactam_cat"/>
</dbReference>
<dbReference type="InterPro" id="IPR023650">
    <property type="entry name" value="Beta-lactam_class-A_AS"/>
</dbReference>
<evidence type="ECO:0000256" key="2">
    <source>
        <dbReference type="ARBA" id="ARBA00012865"/>
    </source>
</evidence>
<dbReference type="InterPro" id="IPR000871">
    <property type="entry name" value="Beta-lactam_class-A"/>
</dbReference>
<proteinExistence type="inferred from homology"/>
<comment type="similarity">
    <text evidence="1 5">Belongs to the class-A beta-lactamase family.</text>
</comment>
<dbReference type="EC" id="3.5.2.6" evidence="2 5"/>
<dbReference type="GO" id="GO:0046677">
    <property type="term" value="P:response to antibiotic"/>
    <property type="evidence" value="ECO:0007669"/>
    <property type="project" value="UniProtKB-UniRule"/>
</dbReference>
<dbReference type="PRINTS" id="PR00118">
    <property type="entry name" value="BLACTAMASEA"/>
</dbReference>
<protein>
    <recommendedName>
        <fullName evidence="2 5">Beta-lactamase</fullName>
        <ecNumber evidence="2 5">3.5.2.6</ecNumber>
    </recommendedName>
</protein>